<keyword evidence="3" id="KW-1185">Reference proteome</keyword>
<accession>W1PT98</accession>
<evidence type="ECO:0000313" key="3">
    <source>
        <dbReference type="Proteomes" id="UP000017836"/>
    </source>
</evidence>
<dbReference type="AlphaFoldDB" id="W1PT98"/>
<evidence type="ECO:0000256" key="1">
    <source>
        <dbReference type="SAM" id="MobiDB-lite"/>
    </source>
</evidence>
<reference evidence="3" key="1">
    <citation type="journal article" date="2013" name="Science">
        <title>The Amborella genome and the evolution of flowering plants.</title>
        <authorList>
            <consortium name="Amborella Genome Project"/>
        </authorList>
    </citation>
    <scope>NUCLEOTIDE SEQUENCE [LARGE SCALE GENOMIC DNA]</scope>
</reference>
<dbReference type="HOGENOM" id="CLU_2029792_0_0_1"/>
<protein>
    <submittedName>
        <fullName evidence="2">Uncharacterized protein</fullName>
    </submittedName>
</protein>
<evidence type="ECO:0000313" key="2">
    <source>
        <dbReference type="EMBL" id="ERN11074.1"/>
    </source>
</evidence>
<dbReference type="Proteomes" id="UP000017836">
    <property type="component" value="Unassembled WGS sequence"/>
</dbReference>
<dbReference type="EMBL" id="KI392710">
    <property type="protein sequence ID" value="ERN11074.1"/>
    <property type="molecule type" value="Genomic_DNA"/>
</dbReference>
<gene>
    <name evidence="2" type="ORF">AMTR_s00024p00126960</name>
</gene>
<proteinExistence type="predicted"/>
<name>W1PT98_AMBTC</name>
<sequence length="122" mass="13319">MGVVTHAYHTCLGSHCGTCHVCACVYRPRVCQFMLSSVLHTGPPRIHCAVRTGAHRIRDRLCTTCQRGRSSICVVGLLVHYRPPRETSNGECLVRLTSTHTRTVDQGGQSAPIAHLGLPVHP</sequence>
<organism evidence="2 3">
    <name type="scientific">Amborella trichopoda</name>
    <dbReference type="NCBI Taxonomy" id="13333"/>
    <lineage>
        <taxon>Eukaryota</taxon>
        <taxon>Viridiplantae</taxon>
        <taxon>Streptophyta</taxon>
        <taxon>Embryophyta</taxon>
        <taxon>Tracheophyta</taxon>
        <taxon>Spermatophyta</taxon>
        <taxon>Magnoliopsida</taxon>
        <taxon>Amborellales</taxon>
        <taxon>Amborellaceae</taxon>
        <taxon>Amborella</taxon>
    </lineage>
</organism>
<feature type="region of interest" description="Disordered" evidence="1">
    <location>
        <begin position="103"/>
        <end position="122"/>
    </location>
</feature>
<dbReference type="Gramene" id="ERN11074">
    <property type="protein sequence ID" value="ERN11074"/>
    <property type="gene ID" value="AMTR_s00024p00126960"/>
</dbReference>